<feature type="region of interest" description="Disordered" evidence="2">
    <location>
        <begin position="1"/>
        <end position="83"/>
    </location>
</feature>
<dbReference type="AlphaFoldDB" id="A0A9P5YRK5"/>
<comment type="caution">
    <text evidence="3">The sequence shown here is derived from an EMBL/GenBank/DDBJ whole genome shotgun (WGS) entry which is preliminary data.</text>
</comment>
<evidence type="ECO:0000256" key="1">
    <source>
        <dbReference type="SAM" id="Coils"/>
    </source>
</evidence>
<name>A0A9P5YRK5_9AGAR</name>
<feature type="coiled-coil region" evidence="1">
    <location>
        <begin position="219"/>
        <end position="246"/>
    </location>
</feature>
<proteinExistence type="predicted"/>
<feature type="compositionally biased region" description="Polar residues" evidence="2">
    <location>
        <begin position="492"/>
        <end position="503"/>
    </location>
</feature>
<dbReference type="EMBL" id="MU155542">
    <property type="protein sequence ID" value="KAF9472385.1"/>
    <property type="molecule type" value="Genomic_DNA"/>
</dbReference>
<protein>
    <submittedName>
        <fullName evidence="3">Uncharacterized protein</fullName>
    </submittedName>
</protein>
<feature type="compositionally biased region" description="Low complexity" evidence="2">
    <location>
        <begin position="504"/>
        <end position="526"/>
    </location>
</feature>
<feature type="compositionally biased region" description="Basic and acidic residues" evidence="2">
    <location>
        <begin position="26"/>
        <end position="39"/>
    </location>
</feature>
<feature type="compositionally biased region" description="Low complexity" evidence="2">
    <location>
        <begin position="7"/>
        <end position="18"/>
    </location>
</feature>
<gene>
    <name evidence="3" type="ORF">BDN70DRAFT_938231</name>
</gene>
<keyword evidence="1" id="KW-0175">Coiled coil</keyword>
<evidence type="ECO:0000256" key="2">
    <source>
        <dbReference type="SAM" id="MobiDB-lite"/>
    </source>
</evidence>
<feature type="region of interest" description="Disordered" evidence="2">
    <location>
        <begin position="492"/>
        <end position="544"/>
    </location>
</feature>
<feature type="compositionally biased region" description="Polar residues" evidence="2">
    <location>
        <begin position="40"/>
        <end position="66"/>
    </location>
</feature>
<evidence type="ECO:0000313" key="4">
    <source>
        <dbReference type="Proteomes" id="UP000807469"/>
    </source>
</evidence>
<reference evidence="3" key="1">
    <citation type="submission" date="2020-11" db="EMBL/GenBank/DDBJ databases">
        <authorList>
            <consortium name="DOE Joint Genome Institute"/>
            <person name="Ahrendt S."/>
            <person name="Riley R."/>
            <person name="Andreopoulos W."/>
            <person name="Labutti K."/>
            <person name="Pangilinan J."/>
            <person name="Ruiz-Duenas F.J."/>
            <person name="Barrasa J.M."/>
            <person name="Sanchez-Garcia M."/>
            <person name="Camarero S."/>
            <person name="Miyauchi S."/>
            <person name="Serrano A."/>
            <person name="Linde D."/>
            <person name="Babiker R."/>
            <person name="Drula E."/>
            <person name="Ayuso-Fernandez I."/>
            <person name="Pacheco R."/>
            <person name="Padilla G."/>
            <person name="Ferreira P."/>
            <person name="Barriuso J."/>
            <person name="Kellner H."/>
            <person name="Castanera R."/>
            <person name="Alfaro M."/>
            <person name="Ramirez L."/>
            <person name="Pisabarro A.G."/>
            <person name="Kuo A."/>
            <person name="Tritt A."/>
            <person name="Lipzen A."/>
            <person name="He G."/>
            <person name="Yan M."/>
            <person name="Ng V."/>
            <person name="Cullen D."/>
            <person name="Martin F."/>
            <person name="Rosso M.-N."/>
            <person name="Henrissat B."/>
            <person name="Hibbett D."/>
            <person name="Martinez A.T."/>
            <person name="Grigoriev I.V."/>
        </authorList>
    </citation>
    <scope>NUCLEOTIDE SEQUENCE</scope>
    <source>
        <strain evidence="3">CIRM-BRFM 674</strain>
    </source>
</reference>
<keyword evidence="4" id="KW-1185">Reference proteome</keyword>
<dbReference type="Proteomes" id="UP000807469">
    <property type="component" value="Unassembled WGS sequence"/>
</dbReference>
<organism evidence="3 4">
    <name type="scientific">Pholiota conissans</name>
    <dbReference type="NCBI Taxonomy" id="109636"/>
    <lineage>
        <taxon>Eukaryota</taxon>
        <taxon>Fungi</taxon>
        <taxon>Dikarya</taxon>
        <taxon>Basidiomycota</taxon>
        <taxon>Agaricomycotina</taxon>
        <taxon>Agaricomycetes</taxon>
        <taxon>Agaricomycetidae</taxon>
        <taxon>Agaricales</taxon>
        <taxon>Agaricineae</taxon>
        <taxon>Strophariaceae</taxon>
        <taxon>Pholiota</taxon>
    </lineage>
</organism>
<sequence>MPSPNIPTSRSPSPGSGPQYLSRTPKPGDDTFHPRERSPSDSTSGTTESDAGTVTTQATSEYSSNAGDKPPSLSGHIETDVSISNQVVQPRTFDSALRREELQAMSKEEMMDLVIAIEDAQQVLKNSLEVKSEALRIIQVALESTQKTLKVSAVALADSTIALQQSRKDHNATKAERNSMLDRLDGLERLTLQLQKSVAKSDEQITTLQDTVIESNEQIAMLQEAAKKSEVQATKMEESRVDAEKEVASLKKFTGELKEDLTARQDQADMHLEALELSYEMYSQYHELLLARPDGMAMAGMGAVKARAVVSDGQSQFSLSFKDKVPLLSKATFRNGSGLFRTYLNCAEVVGTSDKEKDLARMKFFKDEHLTEEFLNKNEDFRQLISIPGALQLICQSKDSATIRSRGDQAAHGLDEDISVLKKLFKNEVYVFQPALELPMDGLVDFVIRRNARTPEIKEQAAARTALADLAAANHQNIIAYHSTVKGTRTTASESSTLIPPQCTSASGASTPAAVAAPASTPGPTSNSRKQRRNLKQRQNAGNV</sequence>
<evidence type="ECO:0000313" key="3">
    <source>
        <dbReference type="EMBL" id="KAF9472385.1"/>
    </source>
</evidence>
<accession>A0A9P5YRK5</accession>